<dbReference type="RefSeq" id="WP_133614583.1">
    <property type="nucleotide sequence ID" value="NZ_SNYW01000011.1"/>
</dbReference>
<dbReference type="Pfam" id="PF10048">
    <property type="entry name" value="DUF2282"/>
    <property type="match status" value="1"/>
</dbReference>
<keyword evidence="1" id="KW-0732">Signal</keyword>
<dbReference type="Proteomes" id="UP000295783">
    <property type="component" value="Unassembled WGS sequence"/>
</dbReference>
<feature type="chain" id="PRO_5020312549" evidence="1">
    <location>
        <begin position="28"/>
        <end position="95"/>
    </location>
</feature>
<evidence type="ECO:0000256" key="1">
    <source>
        <dbReference type="SAM" id="SignalP"/>
    </source>
</evidence>
<dbReference type="EMBL" id="SNYW01000011">
    <property type="protein sequence ID" value="TDQ80600.1"/>
    <property type="molecule type" value="Genomic_DNA"/>
</dbReference>
<dbReference type="OrthoDB" id="9808309at2"/>
<comment type="caution">
    <text evidence="2">The sequence shown here is derived from an EMBL/GenBank/DDBJ whole genome shotgun (WGS) entry which is preliminary data.</text>
</comment>
<gene>
    <name evidence="2" type="ORF">A8950_3135</name>
</gene>
<accession>A0A4R6WNR0</accession>
<name>A0A4R6WNR0_9PROT</name>
<sequence length="95" mass="9491">MNRRTAGLTIAGSLLSALALSAVPAAAEGTEKCYGISLAGQNDCASTGGNSCAGTSKVDFDKQAWKLVPAGTCETTMVTLPDGSTRPGSLAPIES</sequence>
<reference evidence="2 3" key="1">
    <citation type="submission" date="2019-03" db="EMBL/GenBank/DDBJ databases">
        <title>Genomic Encyclopedia of Type Strains, Phase III (KMG-III): the genomes of soil and plant-associated and newly described type strains.</title>
        <authorList>
            <person name="Whitman W."/>
        </authorList>
    </citation>
    <scope>NUCLEOTIDE SEQUENCE [LARGE SCALE GENOMIC DNA]</scope>
    <source>
        <strain evidence="2 3">CGMCC 1.7660</strain>
    </source>
</reference>
<dbReference type="InterPro" id="IPR018740">
    <property type="entry name" value="DUF2282_membr"/>
</dbReference>
<evidence type="ECO:0000313" key="2">
    <source>
        <dbReference type="EMBL" id="TDQ80600.1"/>
    </source>
</evidence>
<proteinExistence type="predicted"/>
<organism evidence="2 3">
    <name type="scientific">Dongia mobilis</name>
    <dbReference type="NCBI Taxonomy" id="578943"/>
    <lineage>
        <taxon>Bacteria</taxon>
        <taxon>Pseudomonadati</taxon>
        <taxon>Pseudomonadota</taxon>
        <taxon>Alphaproteobacteria</taxon>
        <taxon>Rhodospirillales</taxon>
        <taxon>Dongiaceae</taxon>
        <taxon>Dongia</taxon>
    </lineage>
</organism>
<protein>
    <submittedName>
        <fullName evidence="2">Putative membrane protein</fullName>
    </submittedName>
</protein>
<evidence type="ECO:0000313" key="3">
    <source>
        <dbReference type="Proteomes" id="UP000295783"/>
    </source>
</evidence>
<feature type="signal peptide" evidence="1">
    <location>
        <begin position="1"/>
        <end position="27"/>
    </location>
</feature>
<keyword evidence="3" id="KW-1185">Reference proteome</keyword>
<dbReference type="AlphaFoldDB" id="A0A4R6WNR0"/>